<dbReference type="InterPro" id="IPR005000">
    <property type="entry name" value="Aldolase/citrate-lyase_domain"/>
</dbReference>
<dbReference type="InterPro" id="IPR050251">
    <property type="entry name" value="HpcH-HpaI_aldolase"/>
</dbReference>
<reference evidence="5 6" key="1">
    <citation type="submission" date="2019-02" db="EMBL/GenBank/DDBJ databases">
        <title>Genome sequencing of the rare red list fungi Phellinidium pouzarii.</title>
        <authorList>
            <person name="Buettner E."/>
            <person name="Kellner H."/>
        </authorList>
    </citation>
    <scope>NUCLEOTIDE SEQUENCE [LARGE SCALE GENOMIC DNA]</scope>
    <source>
        <strain evidence="5 6">DSM 108285</strain>
    </source>
</reference>
<evidence type="ECO:0000256" key="1">
    <source>
        <dbReference type="ARBA" id="ARBA00005568"/>
    </source>
</evidence>
<keyword evidence="3" id="KW-0456">Lyase</keyword>
<dbReference type="SUPFAM" id="SSF51621">
    <property type="entry name" value="Phosphoenolpyruvate/pyruvate domain"/>
    <property type="match status" value="1"/>
</dbReference>
<keyword evidence="2" id="KW-0479">Metal-binding</keyword>
<dbReference type="OrthoDB" id="1621678at2759"/>
<feature type="domain" description="HpcH/HpaI aldolase/citrate lyase" evidence="4">
    <location>
        <begin position="34"/>
        <end position="197"/>
    </location>
</feature>
<evidence type="ECO:0000256" key="2">
    <source>
        <dbReference type="ARBA" id="ARBA00022723"/>
    </source>
</evidence>
<dbReference type="PANTHER" id="PTHR30502:SF0">
    <property type="entry name" value="PHOSPHOENOLPYRUVATE CARBOXYLASE FAMILY PROTEIN"/>
    <property type="match status" value="1"/>
</dbReference>
<proteinExistence type="inferred from homology"/>
<dbReference type="EMBL" id="SGPK01000036">
    <property type="protein sequence ID" value="THH10443.1"/>
    <property type="molecule type" value="Genomic_DNA"/>
</dbReference>
<name>A0A4V3XDP0_9AGAM</name>
<comment type="similarity">
    <text evidence="1">Belongs to the HpcH/HpaI aldolase family.</text>
</comment>
<dbReference type="Proteomes" id="UP000308199">
    <property type="component" value="Unassembled WGS sequence"/>
</dbReference>
<comment type="caution">
    <text evidence="5">The sequence shown here is derived from an EMBL/GenBank/DDBJ whole genome shotgun (WGS) entry which is preliminary data.</text>
</comment>
<protein>
    <recommendedName>
        <fullName evidence="4">HpcH/HpaI aldolase/citrate lyase domain-containing protein</fullName>
    </recommendedName>
</protein>
<dbReference type="GO" id="GO:0016832">
    <property type="term" value="F:aldehyde-lyase activity"/>
    <property type="evidence" value="ECO:0007669"/>
    <property type="project" value="TreeGrafter"/>
</dbReference>
<dbReference type="AlphaFoldDB" id="A0A4V3XDP0"/>
<evidence type="ECO:0000259" key="4">
    <source>
        <dbReference type="Pfam" id="PF03328"/>
    </source>
</evidence>
<dbReference type="Gene3D" id="3.20.20.60">
    <property type="entry name" value="Phosphoenolpyruvate-binding domains"/>
    <property type="match status" value="1"/>
</dbReference>
<sequence length="251" mass="26550">MPMKIPLKEAFVAGKTAFGVWNTIPGASVVRTMASTPGISWVLIDAEHGHINDTLIYTHATAISAAGRSPLVRIPDASAWWAKRALDAGAHGLMVPLLRDAAGTREVVASARYPPIGTRGFGPMYTHHAFGDDCTPQEYKEGAQDVFVLAQIETKEAVANIDEIAQVEGLDVLFIGPFDLSLNLGVAFGSDAHDDAIKKSTNGDQARVRAEQGFDMISIATDVDVLSQGYAAHISSATGSNVAARSGYSAK</sequence>
<accession>A0A4V3XDP0</accession>
<dbReference type="Pfam" id="PF03328">
    <property type="entry name" value="HpcH_HpaI"/>
    <property type="match status" value="1"/>
</dbReference>
<dbReference type="InterPro" id="IPR015813">
    <property type="entry name" value="Pyrv/PenolPyrv_kinase-like_dom"/>
</dbReference>
<evidence type="ECO:0000256" key="3">
    <source>
        <dbReference type="ARBA" id="ARBA00023239"/>
    </source>
</evidence>
<dbReference type="InterPro" id="IPR040442">
    <property type="entry name" value="Pyrv_kinase-like_dom_sf"/>
</dbReference>
<gene>
    <name evidence="5" type="ORF">EW145_g1341</name>
</gene>
<dbReference type="GO" id="GO:0005737">
    <property type="term" value="C:cytoplasm"/>
    <property type="evidence" value="ECO:0007669"/>
    <property type="project" value="TreeGrafter"/>
</dbReference>
<dbReference type="GO" id="GO:0046872">
    <property type="term" value="F:metal ion binding"/>
    <property type="evidence" value="ECO:0007669"/>
    <property type="project" value="UniProtKB-KW"/>
</dbReference>
<keyword evidence="6" id="KW-1185">Reference proteome</keyword>
<evidence type="ECO:0000313" key="5">
    <source>
        <dbReference type="EMBL" id="THH10443.1"/>
    </source>
</evidence>
<evidence type="ECO:0000313" key="6">
    <source>
        <dbReference type="Proteomes" id="UP000308199"/>
    </source>
</evidence>
<dbReference type="PANTHER" id="PTHR30502">
    <property type="entry name" value="2-KETO-3-DEOXY-L-RHAMNONATE ALDOLASE"/>
    <property type="match status" value="1"/>
</dbReference>
<organism evidence="5 6">
    <name type="scientific">Phellinidium pouzarii</name>
    <dbReference type="NCBI Taxonomy" id="167371"/>
    <lineage>
        <taxon>Eukaryota</taxon>
        <taxon>Fungi</taxon>
        <taxon>Dikarya</taxon>
        <taxon>Basidiomycota</taxon>
        <taxon>Agaricomycotina</taxon>
        <taxon>Agaricomycetes</taxon>
        <taxon>Hymenochaetales</taxon>
        <taxon>Hymenochaetaceae</taxon>
        <taxon>Phellinidium</taxon>
    </lineage>
</organism>